<evidence type="ECO:0000313" key="3">
    <source>
        <dbReference type="EMBL" id="QDP97849.1"/>
    </source>
</evidence>
<dbReference type="Pfam" id="PF04294">
    <property type="entry name" value="VanW"/>
    <property type="match status" value="1"/>
</dbReference>
<dbReference type="RefSeq" id="WP_143987803.1">
    <property type="nucleotide sequence ID" value="NZ_CP041692.1"/>
</dbReference>
<dbReference type="AlphaFoldDB" id="A0A516Q348"/>
<dbReference type="EMBL" id="CP041692">
    <property type="protein sequence ID" value="QDP97849.1"/>
    <property type="molecule type" value="Genomic_DNA"/>
</dbReference>
<keyword evidence="1" id="KW-0472">Membrane</keyword>
<sequence length="575" mass="61438">MTGEKSAPPARSRAKVVGLGAGAVVVLAFGLYLIGYLMTGDKTARNASVAGIPIGGMSRTDAVEQLQQALGPRATEPIAVTIDNRSAEVDPADAGVGVDYQATVDRVGIGRSLDPRRIWAGLTGGHEVDPVIATDNAKLKAAVDGLADDHDRKPKDAKIKINDSDQPKINSTKMITGLSLDRAAAARAIPDGLLAEEPVALPVRTSQPQITDDEVAKLIKDRVQPALSGPVTVTADSSQAEITPAMIAKAIEIDQTHGRPTATLNARTLHQKAKSALATFDTKKATDATIKIKNGKPTVVEGKPGTGISADELATAVDAAMTKTGSERTAAVQTTEVEPEFNTADAHKLGVEEVTGEFTTHYPYAEYRNVNIGRAAELINGTLLKPGETFSLNKVVGERTRANGFTEGSIITGGRFKQELGGGVSQSATTTYNAMFFAGLEDIQHQPHTLYIDRYPAGREATVAWPTLDLKFRNNTDYGVLVQAKLKKAEPGGQGSLTVRMWSTKTYDKIESTEPVKSNFTTGRDLTDDSATCVATAPVQGFDVSYSRLFYRDGNQVKKEDFAWTYHPTDRRTCV</sequence>
<dbReference type="InterPro" id="IPR007391">
    <property type="entry name" value="Vancomycin_resist_VanW"/>
</dbReference>
<proteinExistence type="predicted"/>
<dbReference type="Pfam" id="PF12229">
    <property type="entry name" value="PG_binding_4"/>
    <property type="match status" value="2"/>
</dbReference>
<feature type="transmembrane region" description="Helical" evidence="1">
    <location>
        <begin position="16"/>
        <end position="38"/>
    </location>
</feature>
<dbReference type="PANTHER" id="PTHR35788">
    <property type="entry name" value="EXPORTED PROTEIN-RELATED"/>
    <property type="match status" value="1"/>
</dbReference>
<feature type="domain" description="YoaR-like putative peptidoglycan binding" evidence="2">
    <location>
        <begin position="232"/>
        <end position="327"/>
    </location>
</feature>
<keyword evidence="1" id="KW-1133">Transmembrane helix</keyword>
<accession>A0A516Q348</accession>
<feature type="domain" description="YoaR-like putative peptidoglycan binding" evidence="2">
    <location>
        <begin position="89"/>
        <end position="196"/>
    </location>
</feature>
<evidence type="ECO:0000256" key="1">
    <source>
        <dbReference type="SAM" id="Phobius"/>
    </source>
</evidence>
<dbReference type="InterPro" id="IPR022029">
    <property type="entry name" value="YoaR-like_PG-bd"/>
</dbReference>
<evidence type="ECO:0000313" key="4">
    <source>
        <dbReference type="Proteomes" id="UP000319263"/>
    </source>
</evidence>
<keyword evidence="4" id="KW-1185">Reference proteome</keyword>
<dbReference type="PANTHER" id="PTHR35788:SF1">
    <property type="entry name" value="EXPORTED PROTEIN"/>
    <property type="match status" value="1"/>
</dbReference>
<gene>
    <name evidence="3" type="ORF">FOE78_19795</name>
</gene>
<dbReference type="OrthoDB" id="9813301at2"/>
<name>A0A516Q348_9ACTN</name>
<dbReference type="InterPro" id="IPR052913">
    <property type="entry name" value="Glycopeptide_resist_protein"/>
</dbReference>
<protein>
    <recommendedName>
        <fullName evidence="2">YoaR-like putative peptidoglycan binding domain-containing protein</fullName>
    </recommendedName>
</protein>
<evidence type="ECO:0000259" key="2">
    <source>
        <dbReference type="Pfam" id="PF12229"/>
    </source>
</evidence>
<organism evidence="3 4">
    <name type="scientific">Microlunatus elymi</name>
    <dbReference type="NCBI Taxonomy" id="2596828"/>
    <lineage>
        <taxon>Bacteria</taxon>
        <taxon>Bacillati</taxon>
        <taxon>Actinomycetota</taxon>
        <taxon>Actinomycetes</taxon>
        <taxon>Propionibacteriales</taxon>
        <taxon>Propionibacteriaceae</taxon>
        <taxon>Microlunatus</taxon>
    </lineage>
</organism>
<dbReference type="Proteomes" id="UP000319263">
    <property type="component" value="Chromosome"/>
</dbReference>
<dbReference type="KEGG" id="mik:FOE78_19795"/>
<keyword evidence="1" id="KW-0812">Transmembrane</keyword>
<reference evidence="3 4" key="1">
    <citation type="submission" date="2019-07" db="EMBL/GenBank/DDBJ databases">
        <title>Microlunatus dokdonensis sp. nov. isolated from the rhizospheric soil of the wild plant Elymus tsukushiensis.</title>
        <authorList>
            <person name="Ghim S.-Y."/>
            <person name="Hwang Y.-J."/>
            <person name="Son J.-S."/>
            <person name="Shin J.-H."/>
        </authorList>
    </citation>
    <scope>NUCLEOTIDE SEQUENCE [LARGE SCALE GENOMIC DNA]</scope>
    <source>
        <strain evidence="3 4">KUDC0627</strain>
    </source>
</reference>